<evidence type="ECO:0000256" key="2">
    <source>
        <dbReference type="ARBA" id="ARBA00022801"/>
    </source>
</evidence>
<dbReference type="InterPro" id="IPR000667">
    <property type="entry name" value="Peptidase_S13"/>
</dbReference>
<dbReference type="InterPro" id="IPR012338">
    <property type="entry name" value="Beta-lactam/transpept-like"/>
</dbReference>
<dbReference type="PANTHER" id="PTHR30023">
    <property type="entry name" value="D-ALANYL-D-ALANINE CARBOXYPEPTIDASE"/>
    <property type="match status" value="1"/>
</dbReference>
<evidence type="ECO:0000256" key="1">
    <source>
        <dbReference type="ARBA" id="ARBA00006096"/>
    </source>
</evidence>
<keyword evidence="3" id="KW-0121">Carboxypeptidase</keyword>
<proteinExistence type="inferred from homology"/>
<dbReference type="EMBL" id="JAAZSR010000471">
    <property type="protein sequence ID" value="NKX52281.1"/>
    <property type="molecule type" value="Genomic_DNA"/>
</dbReference>
<dbReference type="EC" id="3.4.16.4" evidence="3"/>
<evidence type="ECO:0000313" key="4">
    <source>
        <dbReference type="Proteomes" id="UP000523795"/>
    </source>
</evidence>
<name>A0ABX1JU71_9MICC</name>
<dbReference type="GO" id="GO:0009002">
    <property type="term" value="F:serine-type D-Ala-D-Ala carboxypeptidase activity"/>
    <property type="evidence" value="ECO:0007669"/>
    <property type="project" value="UniProtKB-EC"/>
</dbReference>
<evidence type="ECO:0000313" key="3">
    <source>
        <dbReference type="EMBL" id="NKX52281.1"/>
    </source>
</evidence>
<dbReference type="Pfam" id="PF02113">
    <property type="entry name" value="Peptidase_S13"/>
    <property type="match status" value="1"/>
</dbReference>
<feature type="non-terminal residue" evidence="3">
    <location>
        <position position="1"/>
    </location>
</feature>
<protein>
    <submittedName>
        <fullName evidence="3">D-alanyl-D-alanine carboxypeptidase/D-alanyl-D-alanine-endopeptidase</fullName>
        <ecNumber evidence="3">3.4.16.4</ecNumber>
    </submittedName>
</protein>
<dbReference type="NCBIfam" id="TIGR00666">
    <property type="entry name" value="PBP4"/>
    <property type="match status" value="1"/>
</dbReference>
<reference evidence="3 4" key="1">
    <citation type="submission" date="2020-04" db="EMBL/GenBank/DDBJ databases">
        <authorList>
            <person name="Liu S."/>
        </authorList>
    </citation>
    <scope>NUCLEOTIDE SEQUENCE [LARGE SCALE GENOMIC DNA]</scope>
    <source>
        <strain evidence="3 4">CGMCC 1.15091</strain>
    </source>
</reference>
<keyword evidence="2 3" id="KW-0378">Hydrolase</keyword>
<keyword evidence="3" id="KW-0645">Protease</keyword>
<keyword evidence="4" id="KW-1185">Reference proteome</keyword>
<organism evidence="3 4">
    <name type="scientific">Arthrobacter deserti</name>
    <dbReference type="NCBI Taxonomy" id="1742687"/>
    <lineage>
        <taxon>Bacteria</taxon>
        <taxon>Bacillati</taxon>
        <taxon>Actinomycetota</taxon>
        <taxon>Actinomycetes</taxon>
        <taxon>Micrococcales</taxon>
        <taxon>Micrococcaceae</taxon>
        <taxon>Arthrobacter</taxon>
    </lineage>
</organism>
<dbReference type="PRINTS" id="PR00922">
    <property type="entry name" value="DADACBPTASE3"/>
</dbReference>
<comment type="caution">
    <text evidence="3">The sequence shown here is derived from an EMBL/GenBank/DDBJ whole genome shotgun (WGS) entry which is preliminary data.</text>
</comment>
<gene>
    <name evidence="3" type="primary">dacB</name>
    <name evidence="3" type="ORF">HER39_17235</name>
</gene>
<accession>A0ABX1JU71</accession>
<dbReference type="Proteomes" id="UP000523795">
    <property type="component" value="Unassembled WGS sequence"/>
</dbReference>
<sequence length="233" mass="23088">AGGAYSPDPALAAGQAFRAALAKALAGSGAQVAGEVVRGTAPARAAELAGVQSAPVADQIDYMPQESDNYVAEVLARNTALASGKPGSFGGGTEADREAVDRLGVPTQGMLITGASGLSLRNQVSTVQLAAVVAAITNGANTALRAGLAGLPIAGLSGTLDSRYTEENQDGAGLVRAKTGTLNTVTALTGYVVTAENRLLVFSFVANGLQDSTAQARAAADRAATALAGCGCR</sequence>
<dbReference type="PANTHER" id="PTHR30023:SF0">
    <property type="entry name" value="PENICILLIN-SENSITIVE CARBOXYPEPTIDASE A"/>
    <property type="match status" value="1"/>
</dbReference>
<dbReference type="Gene3D" id="3.40.710.10">
    <property type="entry name" value="DD-peptidase/beta-lactamase superfamily"/>
    <property type="match status" value="1"/>
</dbReference>
<dbReference type="SUPFAM" id="SSF56601">
    <property type="entry name" value="beta-lactamase/transpeptidase-like"/>
    <property type="match status" value="1"/>
</dbReference>
<comment type="similarity">
    <text evidence="1">Belongs to the peptidase S13 family.</text>
</comment>